<name>U1WSW4_ANEAE</name>
<evidence type="ECO:0000256" key="3">
    <source>
        <dbReference type="ARBA" id="ARBA00048505"/>
    </source>
</evidence>
<comment type="caution">
    <text evidence="5">The sequence shown here is derived from an EMBL/GenBank/DDBJ whole genome shotgun (WGS) entry which is preliminary data.</text>
</comment>
<feature type="domain" description="Metallo-beta-lactamase" evidence="4">
    <location>
        <begin position="37"/>
        <end position="208"/>
    </location>
</feature>
<dbReference type="InterPro" id="IPR036866">
    <property type="entry name" value="RibonucZ/Hydroxyglut_hydro"/>
</dbReference>
<dbReference type="InterPro" id="IPR001279">
    <property type="entry name" value="Metallo-B-lactamas"/>
</dbReference>
<accession>U1WSW4</accession>
<dbReference type="Pfam" id="PF00753">
    <property type="entry name" value="Lactamase_B"/>
    <property type="match status" value="1"/>
</dbReference>
<protein>
    <recommendedName>
        <fullName evidence="4">Metallo-beta-lactamase domain-containing protein</fullName>
    </recommendedName>
</protein>
<evidence type="ECO:0000313" key="5">
    <source>
        <dbReference type="EMBL" id="ERI11709.1"/>
    </source>
</evidence>
<gene>
    <name evidence="5" type="ORF">HMPREF0083_00229</name>
</gene>
<dbReference type="InterPro" id="IPR052159">
    <property type="entry name" value="Competence_DNA_uptake"/>
</dbReference>
<comment type="catalytic activity">
    <reaction evidence="3">
        <text>3',5'-cyclic UMP + H2O = UMP + H(+)</text>
        <dbReference type="Rhea" id="RHEA:70575"/>
        <dbReference type="ChEBI" id="CHEBI:15377"/>
        <dbReference type="ChEBI" id="CHEBI:15378"/>
        <dbReference type="ChEBI" id="CHEBI:57865"/>
        <dbReference type="ChEBI" id="CHEBI:184387"/>
    </reaction>
    <physiologicalReaction direction="left-to-right" evidence="3">
        <dbReference type="Rhea" id="RHEA:70576"/>
    </physiologicalReaction>
</comment>
<comment type="catalytic activity">
    <reaction evidence="1">
        <text>3',5'-cyclic CMP + H2O = CMP + H(+)</text>
        <dbReference type="Rhea" id="RHEA:72675"/>
        <dbReference type="ChEBI" id="CHEBI:15377"/>
        <dbReference type="ChEBI" id="CHEBI:15378"/>
        <dbReference type="ChEBI" id="CHEBI:58003"/>
        <dbReference type="ChEBI" id="CHEBI:60377"/>
    </reaction>
    <physiologicalReaction direction="left-to-right" evidence="1">
        <dbReference type="Rhea" id="RHEA:72676"/>
    </physiologicalReaction>
</comment>
<evidence type="ECO:0000313" key="6">
    <source>
        <dbReference type="Proteomes" id="UP000016511"/>
    </source>
</evidence>
<proteinExistence type="predicted"/>
<organism evidence="5 6">
    <name type="scientific">Aneurinibacillus aneurinilyticus ATCC 12856</name>
    <dbReference type="NCBI Taxonomy" id="649747"/>
    <lineage>
        <taxon>Bacteria</taxon>
        <taxon>Bacillati</taxon>
        <taxon>Bacillota</taxon>
        <taxon>Bacilli</taxon>
        <taxon>Bacillales</taxon>
        <taxon>Paenibacillaceae</taxon>
        <taxon>Aneurinibacillus group</taxon>
        <taxon>Aneurinibacillus</taxon>
    </lineage>
</organism>
<evidence type="ECO:0000256" key="1">
    <source>
        <dbReference type="ARBA" id="ARBA00034221"/>
    </source>
</evidence>
<keyword evidence="6" id="KW-1185">Reference proteome</keyword>
<dbReference type="Proteomes" id="UP000016511">
    <property type="component" value="Unassembled WGS sequence"/>
</dbReference>
<evidence type="ECO:0000259" key="4">
    <source>
        <dbReference type="Pfam" id="PF00753"/>
    </source>
</evidence>
<dbReference type="PANTHER" id="PTHR30619:SF1">
    <property type="entry name" value="RECOMBINATION PROTEIN 2"/>
    <property type="match status" value="1"/>
</dbReference>
<dbReference type="EMBL" id="AWSJ01000018">
    <property type="protein sequence ID" value="ERI11709.1"/>
    <property type="molecule type" value="Genomic_DNA"/>
</dbReference>
<dbReference type="AlphaFoldDB" id="U1WSW4"/>
<reference evidence="5 6" key="1">
    <citation type="submission" date="2013-08" db="EMBL/GenBank/DDBJ databases">
        <authorList>
            <person name="Weinstock G."/>
            <person name="Sodergren E."/>
            <person name="Wylie T."/>
            <person name="Fulton L."/>
            <person name="Fulton R."/>
            <person name="Fronick C."/>
            <person name="O'Laughlin M."/>
            <person name="Godfrey J."/>
            <person name="Miner T."/>
            <person name="Herter B."/>
            <person name="Appelbaum E."/>
            <person name="Cordes M."/>
            <person name="Lek S."/>
            <person name="Wollam A."/>
            <person name="Pepin K.H."/>
            <person name="Palsikar V.B."/>
            <person name="Mitreva M."/>
            <person name="Wilson R.K."/>
        </authorList>
    </citation>
    <scope>NUCLEOTIDE SEQUENCE [LARGE SCALE GENOMIC DNA]</scope>
    <source>
        <strain evidence="5 6">ATCC 12856</strain>
    </source>
</reference>
<sequence>MVIHIPFKGGAFVTNKAKELLLPNEEVIFRVCFLYVGQGDATLLTIPTDEGYKFMLIDCNVDKKAGGIELARLVKDLTDGTLDYFVNTHPHMDHLCGLKELSEEVEIKEVWHSGHIPGKQHYGYYEDLKNVMDELGEDKVVALCGTREVQELGNVHYNVLSPAEYVNDEINDEEPDERRRRIHENCAVLRFTYGEDEKHILITGDADLDAFKNHITDYHKDRLFSHVLSAVHHGSRTFFKAKKEDEPYRDHIEVIKPEYLIVSAPTEEESKHDHPHTDAMDLYKEYIDEDGIFHLGANRECVIVDINEAGDFDLRVDKELVEEYGFKDEDNDDNKSEGINKSYAGVYVSTKLDNKPMGGSQ</sequence>
<comment type="function">
    <text evidence="2">Counteracts the endogenous Pycsar antiviral defense system. Phosphodiesterase that enables metal-dependent hydrolysis of host cyclic nucleotide Pycsar defense signals such as cCMP and cUMP.</text>
</comment>
<dbReference type="PATRIC" id="fig|649747.3.peg.204"/>
<dbReference type="PANTHER" id="PTHR30619">
    <property type="entry name" value="DNA INTERNALIZATION/COMPETENCE PROTEIN COMEC/REC2"/>
    <property type="match status" value="1"/>
</dbReference>
<dbReference type="SUPFAM" id="SSF56281">
    <property type="entry name" value="Metallo-hydrolase/oxidoreductase"/>
    <property type="match status" value="1"/>
</dbReference>
<dbReference type="HOGENOM" id="CLU_808541_0_0_9"/>
<dbReference type="Gene3D" id="3.60.15.10">
    <property type="entry name" value="Ribonuclease Z/Hydroxyacylglutathione hydrolase-like"/>
    <property type="match status" value="1"/>
</dbReference>
<evidence type="ECO:0000256" key="2">
    <source>
        <dbReference type="ARBA" id="ARBA00034301"/>
    </source>
</evidence>
<dbReference type="STRING" id="649747.HMPREF0083_00229"/>
<dbReference type="eggNOG" id="COG2333">
    <property type="taxonomic scope" value="Bacteria"/>
</dbReference>